<evidence type="ECO:0000313" key="2">
    <source>
        <dbReference type="EMBL" id="EJX06035.1"/>
    </source>
</evidence>
<dbReference type="AlphaFoldDB" id="J9GYV7"/>
<feature type="region of interest" description="Disordered" evidence="1">
    <location>
        <begin position="1"/>
        <end position="23"/>
    </location>
</feature>
<evidence type="ECO:0000256" key="1">
    <source>
        <dbReference type="SAM" id="MobiDB-lite"/>
    </source>
</evidence>
<reference evidence="2" key="1">
    <citation type="journal article" date="2012" name="PLoS ONE">
        <title>Gene sets for utilization of primary and secondary nutrition supplies in the distal gut of endangered iberian lynx.</title>
        <authorList>
            <person name="Alcaide M."/>
            <person name="Messina E."/>
            <person name="Richter M."/>
            <person name="Bargiela R."/>
            <person name="Peplies J."/>
            <person name="Huws S.A."/>
            <person name="Newbold C.J."/>
            <person name="Golyshin P.N."/>
            <person name="Simon M.A."/>
            <person name="Lopez G."/>
            <person name="Yakimov M.M."/>
            <person name="Ferrer M."/>
        </authorList>
    </citation>
    <scope>NUCLEOTIDE SEQUENCE</scope>
</reference>
<organism evidence="2">
    <name type="scientific">gut metagenome</name>
    <dbReference type="NCBI Taxonomy" id="749906"/>
    <lineage>
        <taxon>unclassified sequences</taxon>
        <taxon>metagenomes</taxon>
        <taxon>organismal metagenomes</taxon>
    </lineage>
</organism>
<evidence type="ECO:0008006" key="3">
    <source>
        <dbReference type="Google" id="ProtNLM"/>
    </source>
</evidence>
<sequence length="226" mass="26835">MSVFSHGKPCRKPPKNGQGEAQEIRMPTRVGSWYQLKQDVMADKIAEKERLFNEWFTNSYGRLRTSLRKYGVLDEDNFHDSYLFVRKQVMAPEKDITNYEAYFIGCYRKAALVKIRKENRYAHPEDDFFLRCGEEAQFISEDDRNACERLTGDILRFIRQKFPYEEYRMFTLRFYESHFSFKTLAECMGISAAAISRKVCRIVEAVRNHNSFAWRSQMLAVENFME</sequence>
<name>J9GYV7_9ZZZZ</name>
<comment type="caution">
    <text evidence="2">The sequence shown here is derived from an EMBL/GenBank/DDBJ whole genome shotgun (WGS) entry which is preliminary data.</text>
</comment>
<gene>
    <name evidence="2" type="ORF">EVA_05850</name>
</gene>
<accession>J9GYV7</accession>
<dbReference type="EMBL" id="AMCI01001283">
    <property type="protein sequence ID" value="EJX06035.1"/>
    <property type="molecule type" value="Genomic_DNA"/>
</dbReference>
<protein>
    <recommendedName>
        <fullName evidence="3">Sigma-70 family RNA polymerase sigma factor</fullName>
    </recommendedName>
</protein>
<proteinExistence type="predicted"/>